<protein>
    <submittedName>
        <fullName evidence="2">VOC family protein</fullName>
    </submittedName>
</protein>
<dbReference type="InterPro" id="IPR028973">
    <property type="entry name" value="PhnB-like"/>
</dbReference>
<reference evidence="3" key="1">
    <citation type="journal article" date="2019" name="Int. J. Syst. Evol. Microbiol.">
        <title>The Global Catalogue of Microorganisms (GCM) 10K type strain sequencing project: providing services to taxonomists for standard genome sequencing and annotation.</title>
        <authorList>
            <consortium name="The Broad Institute Genomics Platform"/>
            <consortium name="The Broad Institute Genome Sequencing Center for Infectious Disease"/>
            <person name="Wu L."/>
            <person name="Ma J."/>
        </authorList>
    </citation>
    <scope>NUCLEOTIDE SEQUENCE [LARGE SCALE GENOMIC DNA]</scope>
    <source>
        <strain evidence="3">CCM 8905</strain>
    </source>
</reference>
<dbReference type="SUPFAM" id="SSF54593">
    <property type="entry name" value="Glyoxalase/Bleomycin resistance protein/Dihydroxybiphenyl dioxygenase"/>
    <property type="match status" value="1"/>
</dbReference>
<dbReference type="PANTHER" id="PTHR33990">
    <property type="entry name" value="PROTEIN YJDN-RELATED"/>
    <property type="match status" value="1"/>
</dbReference>
<evidence type="ECO:0000313" key="2">
    <source>
        <dbReference type="EMBL" id="MFC6207203.1"/>
    </source>
</evidence>
<dbReference type="Proteomes" id="UP001596254">
    <property type="component" value="Unassembled WGS sequence"/>
</dbReference>
<dbReference type="InterPro" id="IPR009725">
    <property type="entry name" value="3_dmu_93_MTrfase"/>
</dbReference>
<evidence type="ECO:0000313" key="3">
    <source>
        <dbReference type="Proteomes" id="UP001596254"/>
    </source>
</evidence>
<evidence type="ECO:0000259" key="1">
    <source>
        <dbReference type="Pfam" id="PF06983"/>
    </source>
</evidence>
<dbReference type="Gene3D" id="3.10.180.10">
    <property type="entry name" value="2,3-Dihydroxybiphenyl 1,2-Dioxygenase, domain 1"/>
    <property type="match status" value="1"/>
</dbReference>
<comment type="caution">
    <text evidence="2">The sequence shown here is derived from an EMBL/GenBank/DDBJ whole genome shotgun (WGS) entry which is preliminary data.</text>
</comment>
<proteinExistence type="predicted"/>
<dbReference type="InterPro" id="IPR029068">
    <property type="entry name" value="Glyas_Bleomycin-R_OHBP_Dase"/>
</dbReference>
<dbReference type="CDD" id="cd06588">
    <property type="entry name" value="PhnB_like"/>
    <property type="match status" value="1"/>
</dbReference>
<gene>
    <name evidence="2" type="ORF">ACFP1G_06890</name>
</gene>
<accession>A0ABW1SSV3</accession>
<feature type="domain" description="PhnB-like" evidence="1">
    <location>
        <begin position="5"/>
        <end position="124"/>
    </location>
</feature>
<dbReference type="Pfam" id="PF06983">
    <property type="entry name" value="3-dmu-9_3-mt"/>
    <property type="match status" value="1"/>
</dbReference>
<keyword evidence="3" id="KW-1185">Reference proteome</keyword>
<dbReference type="RefSeq" id="WP_125691641.1">
    <property type="nucleotide sequence ID" value="NZ_JBHSSK010000021.1"/>
</dbReference>
<dbReference type="EMBL" id="JBHSSK010000021">
    <property type="protein sequence ID" value="MFC6207203.1"/>
    <property type="molecule type" value="Genomic_DNA"/>
</dbReference>
<sequence>MQAPITYLAFKTQTREALAFYTTVFPDTKVLSVTPYPDRPELVLNSQLEMHGITLGLFDMGADEQAPIDWGTSLYIECDSVEEFWQLFDQLEEGGKVLMGPMAMAGFEQVTWVTDKFGVTWQLVAH</sequence>
<organism evidence="2 3">
    <name type="scientific">Levilactobacillus tongjiangensis</name>
    <dbReference type="NCBI Taxonomy" id="2486023"/>
    <lineage>
        <taxon>Bacteria</taxon>
        <taxon>Bacillati</taxon>
        <taxon>Bacillota</taxon>
        <taxon>Bacilli</taxon>
        <taxon>Lactobacillales</taxon>
        <taxon>Lactobacillaceae</taxon>
        <taxon>Levilactobacillus</taxon>
    </lineage>
</organism>
<dbReference type="PIRSF" id="PIRSF021700">
    <property type="entry name" value="3_dmu_93_MTrfase"/>
    <property type="match status" value="1"/>
</dbReference>
<name>A0ABW1SSV3_9LACO</name>
<dbReference type="PANTHER" id="PTHR33990:SF4">
    <property type="entry name" value="PHNB-LIKE DOMAIN-CONTAINING PROTEIN"/>
    <property type="match status" value="1"/>
</dbReference>